<protein>
    <submittedName>
        <fullName evidence="8">Cytochrome d ubiquinol oxidase subunit II</fullName>
    </submittedName>
</protein>
<comment type="caution">
    <text evidence="8">The sequence shown here is derived from an EMBL/GenBank/DDBJ whole genome shotgun (WGS) entry which is preliminary data.</text>
</comment>
<comment type="subcellular location">
    <subcellularLocation>
        <location evidence="1">Cell membrane</location>
        <topology evidence="1">Multi-pass membrane protein</topology>
    </subcellularLocation>
</comment>
<dbReference type="InterPro" id="IPR003317">
    <property type="entry name" value="Cyt-d_oxidase_su2"/>
</dbReference>
<dbReference type="PANTHER" id="PTHR43141">
    <property type="entry name" value="CYTOCHROME BD2 SUBUNIT II"/>
    <property type="match status" value="1"/>
</dbReference>
<comment type="similarity">
    <text evidence="2">Belongs to the cytochrome ubiquinol oxidase subunit 2 family.</text>
</comment>
<evidence type="ECO:0000256" key="7">
    <source>
        <dbReference type="SAM" id="Phobius"/>
    </source>
</evidence>
<dbReference type="Proteomes" id="UP001231915">
    <property type="component" value="Unassembled WGS sequence"/>
</dbReference>
<keyword evidence="5 7" id="KW-1133">Transmembrane helix</keyword>
<feature type="transmembrane region" description="Helical" evidence="7">
    <location>
        <begin position="192"/>
        <end position="209"/>
    </location>
</feature>
<dbReference type="RefSeq" id="WP_284137855.1">
    <property type="nucleotide sequence ID" value="NZ_JASJUT010000007.1"/>
</dbReference>
<evidence type="ECO:0000256" key="3">
    <source>
        <dbReference type="ARBA" id="ARBA00022475"/>
    </source>
</evidence>
<keyword evidence="6 7" id="KW-0472">Membrane</keyword>
<evidence type="ECO:0000256" key="6">
    <source>
        <dbReference type="ARBA" id="ARBA00023136"/>
    </source>
</evidence>
<feature type="transmembrane region" description="Helical" evidence="7">
    <location>
        <begin position="259"/>
        <end position="278"/>
    </location>
</feature>
<sequence length="333" mass="36720">MLSTEFLAQFYGALMALAILVYAILDGYDLGVGILLPPDNKEQADTMIASIGPFWDANETWLVLAVGLALIAFPLAHSVILQALYLPVALMLLGLILRGVAFDFRAKAKTKYQDAWDISFKLGSVITSFSQGFMLGLYVMSFDSSLESYAFAILSGIGVVSAYGLIGSAWLVMKTTDSLQAKAVGWCRKFNLVALLGVVAVSIINPLINDFVADKWFGDELSTLLLPVPFACIALFIYQDRLLANYKMQQSIGGSWKPFAITTFIFLLCFFGLLYSFYPYVVPNQLTIYESLADASALTFMLYGVVLVVPAIIGYTIFSYRVFWGKTEALSYY</sequence>
<feature type="transmembrane region" description="Helical" evidence="7">
    <location>
        <begin position="298"/>
        <end position="318"/>
    </location>
</feature>
<evidence type="ECO:0000313" key="9">
    <source>
        <dbReference type="Proteomes" id="UP001231915"/>
    </source>
</evidence>
<evidence type="ECO:0000256" key="5">
    <source>
        <dbReference type="ARBA" id="ARBA00022989"/>
    </source>
</evidence>
<dbReference type="EMBL" id="JASJUT010000007">
    <property type="protein sequence ID" value="MDK2596668.1"/>
    <property type="molecule type" value="Genomic_DNA"/>
</dbReference>
<feature type="transmembrane region" description="Helical" evidence="7">
    <location>
        <begin position="6"/>
        <end position="25"/>
    </location>
</feature>
<keyword evidence="3" id="KW-1003">Cell membrane</keyword>
<evidence type="ECO:0000256" key="4">
    <source>
        <dbReference type="ARBA" id="ARBA00022692"/>
    </source>
</evidence>
<feature type="transmembrane region" description="Helical" evidence="7">
    <location>
        <begin position="221"/>
        <end position="238"/>
    </location>
</feature>
<name>A0ABT7ENR9_9GAMM</name>
<evidence type="ECO:0000256" key="2">
    <source>
        <dbReference type="ARBA" id="ARBA00007543"/>
    </source>
</evidence>
<accession>A0ABT7ENR9</accession>
<proteinExistence type="inferred from homology"/>
<dbReference type="PANTHER" id="PTHR43141:SF2">
    <property type="entry name" value="BLR3729 PROTEIN"/>
    <property type="match status" value="1"/>
</dbReference>
<evidence type="ECO:0000313" key="8">
    <source>
        <dbReference type="EMBL" id="MDK2596668.1"/>
    </source>
</evidence>
<dbReference type="Pfam" id="PF02322">
    <property type="entry name" value="Cyt_bd_oxida_II"/>
    <property type="match status" value="1"/>
</dbReference>
<reference evidence="8 9" key="1">
    <citation type="submission" date="2023-05" db="EMBL/GenBank/DDBJ databases">
        <title>Pseudoalteromonas ardens sp. nov., Pseudoalteromonas obscura sp. nov., and Pseudoalteromonas umbrosa sp. nov., isolated from the coral Montipora capitata.</title>
        <authorList>
            <person name="Thomas E.M."/>
            <person name="Smith E.M."/>
            <person name="Papke E."/>
            <person name="Shlafstein M.D."/>
            <person name="Oline D.K."/>
            <person name="Videau P."/>
            <person name="Saw J.H."/>
            <person name="Strangman W.K."/>
            <person name="Ushijima B."/>
        </authorList>
    </citation>
    <scope>NUCLEOTIDE SEQUENCE [LARGE SCALE GENOMIC DNA]</scope>
    <source>
        <strain evidence="8 9">P94</strain>
    </source>
</reference>
<feature type="transmembrane region" description="Helical" evidence="7">
    <location>
        <begin position="122"/>
        <end position="142"/>
    </location>
</feature>
<evidence type="ECO:0000256" key="1">
    <source>
        <dbReference type="ARBA" id="ARBA00004651"/>
    </source>
</evidence>
<keyword evidence="4 7" id="KW-0812">Transmembrane</keyword>
<feature type="transmembrane region" description="Helical" evidence="7">
    <location>
        <begin position="83"/>
        <end position="101"/>
    </location>
</feature>
<feature type="transmembrane region" description="Helical" evidence="7">
    <location>
        <begin position="148"/>
        <end position="172"/>
    </location>
</feature>
<organism evidence="8 9">
    <name type="scientific">Pseudoalteromonas obscura</name>
    <dbReference type="NCBI Taxonomy" id="3048491"/>
    <lineage>
        <taxon>Bacteria</taxon>
        <taxon>Pseudomonadati</taxon>
        <taxon>Pseudomonadota</taxon>
        <taxon>Gammaproteobacteria</taxon>
        <taxon>Alteromonadales</taxon>
        <taxon>Pseudoalteromonadaceae</taxon>
        <taxon>Pseudoalteromonas</taxon>
    </lineage>
</organism>
<gene>
    <name evidence="8" type="ORF">QNM18_16585</name>
</gene>
<keyword evidence="9" id="KW-1185">Reference proteome</keyword>